<accession>A0A2A8CWM6</accession>
<organism evidence="4 5">
    <name type="scientific">Longibacter salinarum</name>
    <dbReference type="NCBI Taxonomy" id="1850348"/>
    <lineage>
        <taxon>Bacteria</taxon>
        <taxon>Pseudomonadati</taxon>
        <taxon>Rhodothermota</taxon>
        <taxon>Rhodothermia</taxon>
        <taxon>Rhodothermales</taxon>
        <taxon>Salisaetaceae</taxon>
        <taxon>Longibacter</taxon>
    </lineage>
</organism>
<evidence type="ECO:0000313" key="5">
    <source>
        <dbReference type="Proteomes" id="UP000220102"/>
    </source>
</evidence>
<dbReference type="OrthoDB" id="9788869at2"/>
<dbReference type="AlphaFoldDB" id="A0A2A8CWM6"/>
<keyword evidence="5" id="KW-1185">Reference proteome</keyword>
<dbReference type="InterPro" id="IPR051466">
    <property type="entry name" value="D-amino_acid_metab_enzyme"/>
</dbReference>
<dbReference type="EMBL" id="PDEQ01000005">
    <property type="protein sequence ID" value="PEN13129.1"/>
    <property type="molecule type" value="Genomic_DNA"/>
</dbReference>
<dbReference type="SMART" id="SM01119">
    <property type="entry name" value="D-ser_dehydrat"/>
    <property type="match status" value="1"/>
</dbReference>
<dbReference type="Gene3D" id="3.20.20.10">
    <property type="entry name" value="Alanine racemase"/>
    <property type="match status" value="1"/>
</dbReference>
<dbReference type="Pfam" id="PF14031">
    <property type="entry name" value="D-ser_dehydrat"/>
    <property type="match status" value="1"/>
</dbReference>
<dbReference type="GO" id="GO:0008721">
    <property type="term" value="F:D-serine ammonia-lyase activity"/>
    <property type="evidence" value="ECO:0007669"/>
    <property type="project" value="TreeGrafter"/>
</dbReference>
<dbReference type="PANTHER" id="PTHR28004:SF2">
    <property type="entry name" value="D-SERINE DEHYDRATASE"/>
    <property type="match status" value="1"/>
</dbReference>
<comment type="similarity">
    <text evidence="1">Belongs to the DSD1 family.</text>
</comment>
<feature type="domain" description="D-serine dehydratase-like" evidence="3">
    <location>
        <begin position="270"/>
        <end position="373"/>
    </location>
</feature>
<gene>
    <name evidence="4" type="ORF">CRI94_10795</name>
</gene>
<proteinExistence type="inferred from homology"/>
<dbReference type="Gene3D" id="2.40.37.20">
    <property type="entry name" value="D-serine dehydratase-like domain"/>
    <property type="match status" value="1"/>
</dbReference>
<reference evidence="4 5" key="1">
    <citation type="submission" date="2017-10" db="EMBL/GenBank/DDBJ databases">
        <title>Draft genome of Longibacter Salinarum.</title>
        <authorList>
            <person name="Goh K.M."/>
            <person name="Shamsir M.S."/>
            <person name="Lim S.W."/>
        </authorList>
    </citation>
    <scope>NUCLEOTIDE SEQUENCE [LARGE SCALE GENOMIC DNA]</scope>
    <source>
        <strain evidence="4 5">KCTC 52045</strain>
    </source>
</reference>
<evidence type="ECO:0000259" key="3">
    <source>
        <dbReference type="SMART" id="SM01119"/>
    </source>
</evidence>
<dbReference type="InterPro" id="IPR042208">
    <property type="entry name" value="D-ser_dehydrat-like_sf"/>
</dbReference>
<dbReference type="GO" id="GO:0036088">
    <property type="term" value="P:D-serine catabolic process"/>
    <property type="evidence" value="ECO:0007669"/>
    <property type="project" value="TreeGrafter"/>
</dbReference>
<evidence type="ECO:0000256" key="1">
    <source>
        <dbReference type="ARBA" id="ARBA00005323"/>
    </source>
</evidence>
<dbReference type="InterPro" id="IPR026956">
    <property type="entry name" value="D-ser_dehydrat-like_dom"/>
</dbReference>
<dbReference type="PANTHER" id="PTHR28004">
    <property type="entry name" value="ZGC:162816-RELATED"/>
    <property type="match status" value="1"/>
</dbReference>
<evidence type="ECO:0000256" key="2">
    <source>
        <dbReference type="ARBA" id="ARBA00023239"/>
    </source>
</evidence>
<dbReference type="InterPro" id="IPR001608">
    <property type="entry name" value="Ala_racemase_N"/>
</dbReference>
<dbReference type="RefSeq" id="WP_098075721.1">
    <property type="nucleotide sequence ID" value="NZ_PDEQ01000005.1"/>
</dbReference>
<dbReference type="SUPFAM" id="SSF51419">
    <property type="entry name" value="PLP-binding barrel"/>
    <property type="match status" value="1"/>
</dbReference>
<comment type="caution">
    <text evidence="4">The sequence shown here is derived from an EMBL/GenBank/DDBJ whole genome shotgun (WGS) entry which is preliminary data.</text>
</comment>
<name>A0A2A8CWM6_9BACT</name>
<keyword evidence="2" id="KW-0456">Lyase</keyword>
<dbReference type="InterPro" id="IPR029066">
    <property type="entry name" value="PLP-binding_barrel"/>
</dbReference>
<evidence type="ECO:0000313" key="4">
    <source>
        <dbReference type="EMBL" id="PEN13129.1"/>
    </source>
</evidence>
<dbReference type="Pfam" id="PF01168">
    <property type="entry name" value="Ala_racemase_N"/>
    <property type="match status" value="1"/>
</dbReference>
<sequence>MLIDDLTTPAVLVDAQRLDRNISRMQAKASDNHASLRPHIKTHKSVDIAQLQVDQGAHGLTVATIDEAETFVHAGFSDIRVAYPVIGNDKYERLLNLMDDARISFCVDTPAGVKQASSFFADAGREVEVLMEVDVGHGRCGVPFGKPDEAIQLAKQIVNAPGLQFAGLLTHAGQGYHGPRDGETPEHALRRASLQERDRILDVAALLFDAGVSAIDRDTFEVSIGSTPTITYFENTERDGLTVTEIRPGNYVFHDAIQVGLGACPLDDCALTVLGTIVSKRRDDSGTERAYIDAGKKVVTTDKGARTDGYGIALYNATYMREHPHVDITGLSEEHGWLSIPGAATFGVGDRVRFVPNHACVTVATQHELVVVDDDEVIDRWPVAHKTPQTDA</sequence>
<protein>
    <submittedName>
        <fullName evidence="4">Metal-activated pyridoxal enzyme</fullName>
    </submittedName>
</protein>
<dbReference type="Proteomes" id="UP000220102">
    <property type="component" value="Unassembled WGS sequence"/>
</dbReference>